<dbReference type="OrthoDB" id="3235454at2759"/>
<evidence type="ECO:0000313" key="2">
    <source>
        <dbReference type="Proteomes" id="UP000518752"/>
    </source>
</evidence>
<sequence>MASQLSSSSDDPTFELALAEQLLVSKEKKKKEKQRKFLLAGRKLASKETDSATAMFSGAVQSIDELFQAFTINYAAEDDSIRALWSTISEEQSKLQKLSKRYRLAVLKAGEECEHKQIKGMGKAKESVLDAQKVIELIYPKPIAMEALKL</sequence>
<dbReference type="Proteomes" id="UP000518752">
    <property type="component" value="Unassembled WGS sequence"/>
</dbReference>
<protein>
    <submittedName>
        <fullName evidence="1">Uncharacterized protein</fullName>
    </submittedName>
</protein>
<dbReference type="AlphaFoldDB" id="A0A8H5MCC6"/>
<reference evidence="1 2" key="1">
    <citation type="journal article" date="2020" name="ISME J.">
        <title>Uncovering the hidden diversity of litter-decomposition mechanisms in mushroom-forming fungi.</title>
        <authorList>
            <person name="Floudas D."/>
            <person name="Bentzer J."/>
            <person name="Ahren D."/>
            <person name="Johansson T."/>
            <person name="Persson P."/>
            <person name="Tunlid A."/>
        </authorList>
    </citation>
    <scope>NUCLEOTIDE SEQUENCE [LARGE SCALE GENOMIC DNA]</scope>
    <source>
        <strain evidence="1 2">CBS 406.79</strain>
    </source>
</reference>
<accession>A0A8H5MCC6</accession>
<dbReference type="EMBL" id="JAACJN010000026">
    <property type="protein sequence ID" value="KAF5388793.1"/>
    <property type="molecule type" value="Genomic_DNA"/>
</dbReference>
<proteinExistence type="predicted"/>
<gene>
    <name evidence="1" type="ORF">D9757_005659</name>
</gene>
<organism evidence="1 2">
    <name type="scientific">Collybiopsis confluens</name>
    <dbReference type="NCBI Taxonomy" id="2823264"/>
    <lineage>
        <taxon>Eukaryota</taxon>
        <taxon>Fungi</taxon>
        <taxon>Dikarya</taxon>
        <taxon>Basidiomycota</taxon>
        <taxon>Agaricomycotina</taxon>
        <taxon>Agaricomycetes</taxon>
        <taxon>Agaricomycetidae</taxon>
        <taxon>Agaricales</taxon>
        <taxon>Marasmiineae</taxon>
        <taxon>Omphalotaceae</taxon>
        <taxon>Collybiopsis</taxon>
    </lineage>
</organism>
<evidence type="ECO:0000313" key="1">
    <source>
        <dbReference type="EMBL" id="KAF5388793.1"/>
    </source>
</evidence>
<keyword evidence="2" id="KW-1185">Reference proteome</keyword>
<comment type="caution">
    <text evidence="1">The sequence shown here is derived from an EMBL/GenBank/DDBJ whole genome shotgun (WGS) entry which is preliminary data.</text>
</comment>
<name>A0A8H5MCC6_9AGAR</name>